<dbReference type="EMBL" id="CP049140">
    <property type="protein sequence ID" value="QIE89798.1"/>
    <property type="molecule type" value="Genomic_DNA"/>
</dbReference>
<evidence type="ECO:0000313" key="4">
    <source>
        <dbReference type="EMBL" id="QIE89798.1"/>
    </source>
</evidence>
<evidence type="ECO:0000256" key="3">
    <source>
        <dbReference type="ARBA" id="ARBA00023239"/>
    </source>
</evidence>
<dbReference type="InterPro" id="IPR014748">
    <property type="entry name" value="Enoyl-CoA_hydra_C"/>
</dbReference>
<dbReference type="InterPro" id="IPR029045">
    <property type="entry name" value="ClpP/crotonase-like_dom_sf"/>
</dbReference>
<name>A0A6G6J371_PSENT</name>
<dbReference type="RefSeq" id="WP_038803723.1">
    <property type="nucleotide sequence ID" value="NZ_CP049140.1"/>
</dbReference>
<accession>A0A6G6J371</accession>
<dbReference type="Gene3D" id="3.90.226.10">
    <property type="entry name" value="2-enoyl-CoA Hydratase, Chain A, domain 1"/>
    <property type="match status" value="1"/>
</dbReference>
<dbReference type="Proteomes" id="UP000501063">
    <property type="component" value="Chromosome"/>
</dbReference>
<comment type="similarity">
    <text evidence="1">Belongs to the enoyl-CoA hydratase/isomerase family.</text>
</comment>
<dbReference type="KEGG" id="pnt:G5B91_27475"/>
<sequence>MSVLSRQRKGSIEILTLNRPEQRNALTPELMAALSDALHEAAESAEVRVLVLTGAGDRAFCAGMDLKAFAAGADTRSAGSTAYFDAFLEGRFAKPVIAAVNATALAGGFELMLNCDLAVVSRDARFGLPEVKHGLFPAAGGVLLPARIPLAVALELGLTGDTIDAERALALGLANRVVEPQAVLGAALELAERIAANAPLGLSTTKRLMRACAEQGASTVRAQMQDAIQRVFASEDAREGARAFAERRPPRWQGR</sequence>
<dbReference type="GO" id="GO:0016829">
    <property type="term" value="F:lyase activity"/>
    <property type="evidence" value="ECO:0007669"/>
    <property type="project" value="UniProtKB-KW"/>
</dbReference>
<dbReference type="InterPro" id="IPR001753">
    <property type="entry name" value="Enoyl-CoA_hydra/iso"/>
</dbReference>
<reference evidence="4 5" key="1">
    <citation type="submission" date="2020-02" db="EMBL/GenBank/DDBJ databases">
        <title>Integrative conjugative elements (ICEs) and plasmids drive adaptation of Pseudomonas nitroreducens strain HBP1 to wastewater environment.</title>
        <authorList>
            <person name="Sentchilo V."/>
            <person name="Carraro N."/>
            <person name="Bertelli C."/>
            <person name="van der Meer J.R."/>
        </authorList>
    </citation>
    <scope>NUCLEOTIDE SEQUENCE [LARGE SCALE GENOMIC DNA]</scope>
    <source>
        <strain evidence="4 5">HBP1</strain>
    </source>
</reference>
<dbReference type="PANTHER" id="PTHR11941:SF169">
    <property type="entry name" value="(7AS)-7A-METHYL-1,5-DIOXO-2,3,5,6,7,7A-HEXAHYDRO-1H-INDENE-CARBOXYL-COA HYDROLASE"/>
    <property type="match status" value="1"/>
</dbReference>
<evidence type="ECO:0000313" key="5">
    <source>
        <dbReference type="Proteomes" id="UP000501063"/>
    </source>
</evidence>
<dbReference type="AlphaFoldDB" id="A0A6G6J371"/>
<dbReference type="Pfam" id="PF00378">
    <property type="entry name" value="ECH_1"/>
    <property type="match status" value="1"/>
</dbReference>
<keyword evidence="3" id="KW-0456">Lyase</keyword>
<dbReference type="PANTHER" id="PTHR11941">
    <property type="entry name" value="ENOYL-COA HYDRATASE-RELATED"/>
    <property type="match status" value="1"/>
</dbReference>
<dbReference type="Gene3D" id="1.10.12.10">
    <property type="entry name" value="Lyase 2-enoyl-coa Hydratase, Chain A, domain 2"/>
    <property type="match status" value="1"/>
</dbReference>
<gene>
    <name evidence="4" type="ORF">G5B91_27475</name>
</gene>
<dbReference type="SUPFAM" id="SSF52096">
    <property type="entry name" value="ClpP/crotonase"/>
    <property type="match status" value="1"/>
</dbReference>
<dbReference type="CDD" id="cd06558">
    <property type="entry name" value="crotonase-like"/>
    <property type="match status" value="1"/>
</dbReference>
<protein>
    <submittedName>
        <fullName evidence="4">Enoyl-CoA hydratase</fullName>
    </submittedName>
</protein>
<keyword evidence="2" id="KW-0443">Lipid metabolism</keyword>
<proteinExistence type="inferred from homology"/>
<dbReference type="GO" id="GO:0006635">
    <property type="term" value="P:fatty acid beta-oxidation"/>
    <property type="evidence" value="ECO:0007669"/>
    <property type="project" value="TreeGrafter"/>
</dbReference>
<evidence type="ECO:0000256" key="1">
    <source>
        <dbReference type="ARBA" id="ARBA00005254"/>
    </source>
</evidence>
<organism evidence="4 5">
    <name type="scientific">Pseudomonas nitroreducens</name>
    <dbReference type="NCBI Taxonomy" id="46680"/>
    <lineage>
        <taxon>Bacteria</taxon>
        <taxon>Pseudomonadati</taxon>
        <taxon>Pseudomonadota</taxon>
        <taxon>Gammaproteobacteria</taxon>
        <taxon>Pseudomonadales</taxon>
        <taxon>Pseudomonadaceae</taxon>
        <taxon>Pseudomonas</taxon>
    </lineage>
</organism>
<evidence type="ECO:0000256" key="2">
    <source>
        <dbReference type="ARBA" id="ARBA00023098"/>
    </source>
</evidence>